<dbReference type="PANTHER" id="PTHR11022">
    <property type="entry name" value="PEPTIDOGLYCAN RECOGNITION PROTEIN"/>
    <property type="match status" value="1"/>
</dbReference>
<evidence type="ECO:0000256" key="2">
    <source>
        <dbReference type="SAM" id="MobiDB-lite"/>
    </source>
</evidence>
<name>D1A9M9_THECD</name>
<dbReference type="Pfam" id="PF01510">
    <property type="entry name" value="Amidase_2"/>
    <property type="match status" value="1"/>
</dbReference>
<accession>D1A9M9</accession>
<dbReference type="GO" id="GO:0008270">
    <property type="term" value="F:zinc ion binding"/>
    <property type="evidence" value="ECO:0007669"/>
    <property type="project" value="InterPro"/>
</dbReference>
<dbReference type="Proteomes" id="UP000001918">
    <property type="component" value="Chromosome"/>
</dbReference>
<feature type="region of interest" description="Disordered" evidence="2">
    <location>
        <begin position="108"/>
        <end position="205"/>
    </location>
</feature>
<dbReference type="SMART" id="SM00701">
    <property type="entry name" value="PGRP"/>
    <property type="match status" value="1"/>
</dbReference>
<feature type="compositionally biased region" description="Gly residues" evidence="2">
    <location>
        <begin position="189"/>
        <end position="199"/>
    </location>
</feature>
<feature type="region of interest" description="Disordered" evidence="2">
    <location>
        <begin position="32"/>
        <end position="77"/>
    </location>
</feature>
<dbReference type="RefSeq" id="WP_012853499.1">
    <property type="nucleotide sequence ID" value="NC_013510.1"/>
</dbReference>
<sequence length="694" mass="72786">MNRRAVIALSTTGVLLSGTVGYIVWPGDSAATQAEAGPRPGQVRTVPLRTAPSDREPPQTQAPRSPKAPPAPAASPVAELPAARTGPFSMVGVSWDDPGAKLHGSVQVRTRGAASGRWSPWRTLQIDDHDAPDAGSSAERPRRGATKPLWVGPSNGVQIRVTGSGPPPAGLRAELVDPGDGPRVPQSGPGSGEQPGGAAGQSAGAAAAPAPVIVTRAQWGADESLVTGSPQYAPAAKVVFTHHSAGGNDYDCAESPAVIRSILLYHVKTNGWNDIGYNFLVDKCGTIFEGRKGGVGKPVIGAHTYGYNTGSAGVAVLGDFTGVAPSVAAQKAVARVAAWKLGLHGSDPTGRATVAGKSFNTISGHRDGVATACPGELLYGRLGAIRSHAKQWSTPAKPPIVTSITGATESKGTYYTRGALTIGWNPAAVSTYEVLLNGKVLARRNGRATWAQVKVPEGAHKLRVRARNLNGTTALSPVYPVISDVTAPVFRTAPALRVRGGAVGAKGKMPVRLTWKVTDNVRLRSLRATSPTARNFKVSATAWATSVKPGVSRKWTLLAADTLGNNTRASVTRTAALVHDQSAVRRGRWKVLTTKSYLGRRALYSKTKGASVRYAFTGRSVGLIFRRGTANGAVHIYVDGVKVATIDTKARSTRYRRIVWTKSWKRPGRHTVRIVVAGTKGRPAVVTDGIAVIR</sequence>
<dbReference type="PANTHER" id="PTHR11022:SF41">
    <property type="entry name" value="PEPTIDOGLYCAN-RECOGNITION PROTEIN LC-RELATED"/>
    <property type="match status" value="1"/>
</dbReference>
<dbReference type="InterPro" id="IPR036505">
    <property type="entry name" value="Amidase/PGRP_sf"/>
</dbReference>
<gene>
    <name evidence="4" type="ordered locus">Tcur_3174</name>
</gene>
<proteinExistence type="inferred from homology"/>
<organism evidence="4 5">
    <name type="scientific">Thermomonospora curvata (strain ATCC 19995 / DSM 43183 / JCM 3096 / KCTC 9072 / NBRC 15933 / NCIMB 10081 / Henssen B9)</name>
    <dbReference type="NCBI Taxonomy" id="471852"/>
    <lineage>
        <taxon>Bacteria</taxon>
        <taxon>Bacillati</taxon>
        <taxon>Actinomycetota</taxon>
        <taxon>Actinomycetes</taxon>
        <taxon>Streptosporangiales</taxon>
        <taxon>Thermomonosporaceae</taxon>
        <taxon>Thermomonospora</taxon>
    </lineage>
</organism>
<evidence type="ECO:0000256" key="1">
    <source>
        <dbReference type="ARBA" id="ARBA00007553"/>
    </source>
</evidence>
<dbReference type="GO" id="GO:0008745">
    <property type="term" value="F:N-acetylmuramoyl-L-alanine amidase activity"/>
    <property type="evidence" value="ECO:0007669"/>
    <property type="project" value="InterPro"/>
</dbReference>
<dbReference type="Gene3D" id="2.60.120.260">
    <property type="entry name" value="Galactose-binding domain-like"/>
    <property type="match status" value="1"/>
</dbReference>
<keyword evidence="5" id="KW-1185">Reference proteome</keyword>
<dbReference type="OrthoDB" id="514320at2"/>
<feature type="domain" description="Peptidoglycan recognition protein family" evidence="3">
    <location>
        <begin position="211"/>
        <end position="361"/>
    </location>
</feature>
<dbReference type="InterPro" id="IPR002502">
    <property type="entry name" value="Amidase_domain"/>
</dbReference>
<dbReference type="InterPro" id="IPR006619">
    <property type="entry name" value="PGRP_domain_met/bac"/>
</dbReference>
<evidence type="ECO:0000313" key="4">
    <source>
        <dbReference type="EMBL" id="ACY98715.1"/>
    </source>
</evidence>
<protein>
    <submittedName>
        <fullName evidence="4">N-acetylmuramoyl-L-alanine amidase family 2</fullName>
    </submittedName>
</protein>
<evidence type="ECO:0000259" key="3">
    <source>
        <dbReference type="SMART" id="SM00701"/>
    </source>
</evidence>
<comment type="similarity">
    <text evidence="1">Belongs to the N-acetylmuramoyl-L-alanine amidase 2 family.</text>
</comment>
<dbReference type="AlphaFoldDB" id="D1A9M9"/>
<dbReference type="EMBL" id="CP001738">
    <property type="protein sequence ID" value="ACY98715.1"/>
    <property type="molecule type" value="Genomic_DNA"/>
</dbReference>
<dbReference type="HOGENOM" id="CLU_386692_0_0_11"/>
<dbReference type="Gene3D" id="3.40.80.10">
    <property type="entry name" value="Peptidoglycan recognition protein-like"/>
    <property type="match status" value="1"/>
</dbReference>
<dbReference type="STRING" id="471852.Tcur_3174"/>
<dbReference type="InterPro" id="IPR015510">
    <property type="entry name" value="PGRP"/>
</dbReference>
<reference evidence="4 5" key="1">
    <citation type="journal article" date="2011" name="Stand. Genomic Sci.">
        <title>Complete genome sequence of Thermomonospora curvata type strain (B9).</title>
        <authorList>
            <person name="Chertkov O."/>
            <person name="Sikorski J."/>
            <person name="Nolan M."/>
            <person name="Lapidus A."/>
            <person name="Lucas S."/>
            <person name="Del Rio T.G."/>
            <person name="Tice H."/>
            <person name="Cheng J.F."/>
            <person name="Goodwin L."/>
            <person name="Pitluck S."/>
            <person name="Liolios K."/>
            <person name="Ivanova N."/>
            <person name="Mavromatis K."/>
            <person name="Mikhailova N."/>
            <person name="Ovchinnikova G."/>
            <person name="Pati A."/>
            <person name="Chen A."/>
            <person name="Palaniappan K."/>
            <person name="Djao O.D."/>
            <person name="Land M."/>
            <person name="Hauser L."/>
            <person name="Chang Y.J."/>
            <person name="Jeffries C.D."/>
            <person name="Brettin T."/>
            <person name="Han C."/>
            <person name="Detter J.C."/>
            <person name="Rohde M."/>
            <person name="Goker M."/>
            <person name="Woyke T."/>
            <person name="Bristow J."/>
            <person name="Eisen J.A."/>
            <person name="Markowitz V."/>
            <person name="Hugenholtz P."/>
            <person name="Klenk H.P."/>
            <person name="Kyrpides N.C."/>
        </authorList>
    </citation>
    <scope>NUCLEOTIDE SEQUENCE [LARGE SCALE GENOMIC DNA]</scope>
    <source>
        <strain evidence="5">ATCC 19995 / DSM 43183 / JCM 3096 / KCTC 9072 / NBRC 15933 / NCIMB 10081 / Henssen B9</strain>
    </source>
</reference>
<dbReference type="eggNOG" id="COG5479">
    <property type="taxonomic scope" value="Bacteria"/>
</dbReference>
<dbReference type="CDD" id="cd06583">
    <property type="entry name" value="PGRP"/>
    <property type="match status" value="1"/>
</dbReference>
<dbReference type="KEGG" id="tcu:Tcur_3174"/>
<evidence type="ECO:0000313" key="5">
    <source>
        <dbReference type="Proteomes" id="UP000001918"/>
    </source>
</evidence>
<dbReference type="GO" id="GO:0009253">
    <property type="term" value="P:peptidoglycan catabolic process"/>
    <property type="evidence" value="ECO:0007669"/>
    <property type="project" value="InterPro"/>
</dbReference>
<dbReference type="SUPFAM" id="SSF55846">
    <property type="entry name" value="N-acetylmuramoyl-L-alanine amidase-like"/>
    <property type="match status" value="1"/>
</dbReference>